<dbReference type="RefSeq" id="WP_173068549.1">
    <property type="nucleotide sequence ID" value="NZ_BAABGO010000004.1"/>
</dbReference>
<reference evidence="2 3" key="1">
    <citation type="submission" date="2020-03" db="EMBL/GenBank/DDBJ databases">
        <title>Whole genome shotgun sequence of Phytohabitans houttuyneae NBRC 108639.</title>
        <authorList>
            <person name="Komaki H."/>
            <person name="Tamura T."/>
        </authorList>
    </citation>
    <scope>NUCLEOTIDE SEQUENCE [LARGE SCALE GENOMIC DNA]</scope>
    <source>
        <strain evidence="2 3">NBRC 108639</strain>
    </source>
</reference>
<reference evidence="2 3" key="2">
    <citation type="submission" date="2020-03" db="EMBL/GenBank/DDBJ databases">
        <authorList>
            <person name="Ichikawa N."/>
            <person name="Kimura A."/>
            <person name="Kitahashi Y."/>
            <person name="Uohara A."/>
        </authorList>
    </citation>
    <scope>NUCLEOTIDE SEQUENCE [LARGE SCALE GENOMIC DNA]</scope>
    <source>
        <strain evidence="2 3">NBRC 108639</strain>
    </source>
</reference>
<dbReference type="PANTHER" id="PTHR13061">
    <property type="entry name" value="DYNACTIN SUBUNIT P25"/>
    <property type="match status" value="1"/>
</dbReference>
<evidence type="ECO:0000256" key="1">
    <source>
        <dbReference type="SAM" id="Phobius"/>
    </source>
</evidence>
<keyword evidence="1" id="KW-0812">Transmembrane</keyword>
<dbReference type="InterPro" id="IPR011004">
    <property type="entry name" value="Trimer_LpxA-like_sf"/>
</dbReference>
<dbReference type="Gene3D" id="2.160.10.10">
    <property type="entry name" value="Hexapeptide repeat proteins"/>
    <property type="match status" value="1"/>
</dbReference>
<keyword evidence="3" id="KW-1185">Reference proteome</keyword>
<keyword evidence="1" id="KW-0472">Membrane</keyword>
<name>A0A6V8KH72_9ACTN</name>
<dbReference type="SUPFAM" id="SSF51161">
    <property type="entry name" value="Trimeric LpxA-like enzymes"/>
    <property type="match status" value="1"/>
</dbReference>
<sequence>MKTGPLDYVLSGACVTVLLCLATGTAWAVSTNGPWQHSPYRVLLGTAAFLLAYGLFTALLLAMVRRFSPYPVGEYPMVSRQFTYWKLCAVLSDLAHKALRPFTTVFTKPLLYAVFGARVGAQAAFGGDAEDLPLVDFGPRSTLGHGSVVTAHLITGDRVVFAPVRIGAYAVVGVHSVVLPGVTLGEHAVLAPNSVATMGTVIPDDELWGGNPARPIGRAAQR</sequence>
<protein>
    <recommendedName>
        <fullName evidence="4">Transferase</fullName>
    </recommendedName>
</protein>
<keyword evidence="1" id="KW-1133">Transmembrane helix</keyword>
<feature type="transmembrane region" description="Helical" evidence="1">
    <location>
        <begin position="44"/>
        <end position="64"/>
    </location>
</feature>
<accession>A0A6V8KH72</accession>
<dbReference type="PANTHER" id="PTHR13061:SF29">
    <property type="entry name" value="GAMMA CARBONIC ANHYDRASE-LIKE 1, MITOCHONDRIAL-RELATED"/>
    <property type="match status" value="1"/>
</dbReference>
<evidence type="ECO:0008006" key="4">
    <source>
        <dbReference type="Google" id="ProtNLM"/>
    </source>
</evidence>
<dbReference type="AlphaFoldDB" id="A0A6V8KH72"/>
<evidence type="ECO:0000313" key="2">
    <source>
        <dbReference type="EMBL" id="GFJ84573.1"/>
    </source>
</evidence>
<gene>
    <name evidence="2" type="ORF">Phou_087530</name>
</gene>
<comment type="caution">
    <text evidence="2">The sequence shown here is derived from an EMBL/GenBank/DDBJ whole genome shotgun (WGS) entry which is preliminary data.</text>
</comment>
<dbReference type="EMBL" id="BLPF01000003">
    <property type="protein sequence ID" value="GFJ84573.1"/>
    <property type="molecule type" value="Genomic_DNA"/>
</dbReference>
<evidence type="ECO:0000313" key="3">
    <source>
        <dbReference type="Proteomes" id="UP000482800"/>
    </source>
</evidence>
<organism evidence="2 3">
    <name type="scientific">Phytohabitans houttuyneae</name>
    <dbReference type="NCBI Taxonomy" id="1076126"/>
    <lineage>
        <taxon>Bacteria</taxon>
        <taxon>Bacillati</taxon>
        <taxon>Actinomycetota</taxon>
        <taxon>Actinomycetes</taxon>
        <taxon>Micromonosporales</taxon>
        <taxon>Micromonosporaceae</taxon>
    </lineage>
</organism>
<dbReference type="InterPro" id="IPR050484">
    <property type="entry name" value="Transf_Hexapept/Carb_Anhydrase"/>
</dbReference>
<proteinExistence type="predicted"/>
<dbReference type="Proteomes" id="UP000482800">
    <property type="component" value="Unassembled WGS sequence"/>
</dbReference>